<accession>A0A1M5WAP2</accession>
<keyword evidence="1" id="KW-0378">Hydrolase</keyword>
<dbReference type="GO" id="GO:0016787">
    <property type="term" value="F:hydrolase activity"/>
    <property type="evidence" value="ECO:0007669"/>
    <property type="project" value="UniProtKB-KW"/>
</dbReference>
<dbReference type="EMBL" id="LT670817">
    <property type="protein sequence ID" value="SHH84531.1"/>
    <property type="molecule type" value="Genomic_DNA"/>
</dbReference>
<protein>
    <submittedName>
        <fullName evidence="1">N-formylglutamate amidohydrolase</fullName>
    </submittedName>
</protein>
<dbReference type="Pfam" id="PF05013">
    <property type="entry name" value="FGase"/>
    <property type="match status" value="1"/>
</dbReference>
<dbReference type="AlphaFoldDB" id="A0A1M5WAP2"/>
<gene>
    <name evidence="1" type="ORF">SAMN05443248_6451</name>
</gene>
<dbReference type="SUPFAM" id="SSF53187">
    <property type="entry name" value="Zn-dependent exopeptidases"/>
    <property type="match status" value="1"/>
</dbReference>
<reference evidence="1 2" key="1">
    <citation type="submission" date="2016-11" db="EMBL/GenBank/DDBJ databases">
        <authorList>
            <person name="Jaros S."/>
            <person name="Januszkiewicz K."/>
            <person name="Wedrychowicz H."/>
        </authorList>
    </citation>
    <scope>NUCLEOTIDE SEQUENCE [LARGE SCALE GENOMIC DNA]</scope>
    <source>
        <strain evidence="1 2">GAS138</strain>
    </source>
</reference>
<organism evidence="1 2">
    <name type="scientific">Bradyrhizobium erythrophlei</name>
    <dbReference type="NCBI Taxonomy" id="1437360"/>
    <lineage>
        <taxon>Bacteria</taxon>
        <taxon>Pseudomonadati</taxon>
        <taxon>Pseudomonadota</taxon>
        <taxon>Alphaproteobacteria</taxon>
        <taxon>Hyphomicrobiales</taxon>
        <taxon>Nitrobacteraceae</taxon>
        <taxon>Bradyrhizobium</taxon>
    </lineage>
</organism>
<dbReference type="RefSeq" id="WP_079604856.1">
    <property type="nucleotide sequence ID" value="NZ_LT670817.1"/>
</dbReference>
<evidence type="ECO:0000313" key="2">
    <source>
        <dbReference type="Proteomes" id="UP000189796"/>
    </source>
</evidence>
<name>A0A1M5WAP2_9BRAD</name>
<dbReference type="OrthoDB" id="8716700at2"/>
<dbReference type="InterPro" id="IPR007709">
    <property type="entry name" value="N-FG_amidohydro"/>
</dbReference>
<dbReference type="Proteomes" id="UP000189796">
    <property type="component" value="Chromosome I"/>
</dbReference>
<sequence>MHVQPGLFYRYDPTIQPLPIVIDVSRSGREYPPDMRSQVPFTAIHDNVSMYVDEIWGDAPRFGATLLYASFPHMYIDANRHELDIDPELVEGEWPVPLQPTVSKRGLGLLKSKSRYGEPVQERKLTYAEVEDRLNRYHRPYHAELRSIIDRHKSSFGFVYHLTCHCMSAVGAPTHIDAGKERADFCIGDLNGAGASHDFVELVGKHINSLGYTYSINMPYDGGEIVRRYGNPKEGVDSIMVEINKRRFMDVKTFLKNEGFEDIKAAANAIVTALAKSARERLRG</sequence>
<evidence type="ECO:0000313" key="1">
    <source>
        <dbReference type="EMBL" id="SHH84531.1"/>
    </source>
</evidence>
<proteinExistence type="predicted"/>
<dbReference type="Gene3D" id="3.40.630.40">
    <property type="entry name" value="Zn-dependent exopeptidases"/>
    <property type="match status" value="1"/>
</dbReference>